<dbReference type="OrthoDB" id="595476at2"/>
<gene>
    <name evidence="2" type="ORF">NBC122_02856</name>
</gene>
<evidence type="ECO:0008006" key="4">
    <source>
        <dbReference type="Google" id="ProtNLM"/>
    </source>
</evidence>
<name>A0A4P6ZIF7_9FLAO</name>
<dbReference type="Pfam" id="PF05016">
    <property type="entry name" value="ParE_toxin"/>
    <property type="match status" value="1"/>
</dbReference>
<keyword evidence="1" id="KW-1277">Toxin-antitoxin system</keyword>
<evidence type="ECO:0000256" key="1">
    <source>
        <dbReference type="ARBA" id="ARBA00022649"/>
    </source>
</evidence>
<dbReference type="AlphaFoldDB" id="A0A4P6ZIF7"/>
<organism evidence="2 3">
    <name type="scientific">Chryseobacterium salivictor</name>
    <dbReference type="NCBI Taxonomy" id="2547600"/>
    <lineage>
        <taxon>Bacteria</taxon>
        <taxon>Pseudomonadati</taxon>
        <taxon>Bacteroidota</taxon>
        <taxon>Flavobacteriia</taxon>
        <taxon>Flavobacteriales</taxon>
        <taxon>Weeksellaceae</taxon>
        <taxon>Chryseobacterium group</taxon>
        <taxon>Chryseobacterium</taxon>
    </lineage>
</organism>
<reference evidence="2 3" key="1">
    <citation type="submission" date="2019-03" db="EMBL/GenBank/DDBJ databases">
        <authorList>
            <person name="Kim H."/>
            <person name="Yu S.-M."/>
        </authorList>
    </citation>
    <scope>NUCLEOTIDE SEQUENCE [LARGE SCALE GENOMIC DNA]</scope>
    <source>
        <strain evidence="2 3">NBC122</strain>
    </source>
</reference>
<dbReference type="InterPro" id="IPR035093">
    <property type="entry name" value="RelE/ParE_toxin_dom_sf"/>
</dbReference>
<sequence length="96" mass="11707">MIYELEIVEEADLEIIDAYLYYESKKFGLGEKFLKELDQYFERICESPKHFEGKYKSYREAYIRKFPYLIIFEIEEQKVVVYSVFNTPQNPEKKPK</sequence>
<dbReference type="RefSeq" id="WP_133440968.1">
    <property type="nucleotide sequence ID" value="NZ_CP037954.1"/>
</dbReference>
<evidence type="ECO:0000313" key="2">
    <source>
        <dbReference type="EMBL" id="QBO59656.1"/>
    </source>
</evidence>
<dbReference type="InterPro" id="IPR007712">
    <property type="entry name" value="RelE/ParE_toxin"/>
</dbReference>
<evidence type="ECO:0000313" key="3">
    <source>
        <dbReference type="Proteomes" id="UP000294419"/>
    </source>
</evidence>
<proteinExistence type="predicted"/>
<keyword evidence="3" id="KW-1185">Reference proteome</keyword>
<protein>
    <recommendedName>
        <fullName evidence="4">ParE toxin of type II toxin-antitoxin system, parDE</fullName>
    </recommendedName>
</protein>
<dbReference type="Proteomes" id="UP000294419">
    <property type="component" value="Chromosome"/>
</dbReference>
<dbReference type="Gene3D" id="3.30.2310.20">
    <property type="entry name" value="RelE-like"/>
    <property type="match status" value="1"/>
</dbReference>
<dbReference type="KEGG" id="csal:NBC122_02856"/>
<accession>A0A4P6ZIF7</accession>
<dbReference type="EMBL" id="CP037954">
    <property type="protein sequence ID" value="QBO59656.1"/>
    <property type="molecule type" value="Genomic_DNA"/>
</dbReference>